<dbReference type="PANTHER" id="PTHR44013">
    <property type="entry name" value="ZINC-TYPE ALCOHOL DEHYDROGENASE-LIKE PROTEIN C16A3.02C"/>
    <property type="match status" value="1"/>
</dbReference>
<dbReference type="EMBL" id="NBCO01000025">
    <property type="protein sequence ID" value="ORC86869.1"/>
    <property type="molecule type" value="Genomic_DNA"/>
</dbReference>
<reference evidence="2 3" key="1">
    <citation type="submission" date="2017-03" db="EMBL/GenBank/DDBJ databases">
        <title>An alternative strategy for trypanosome survival in the mammalian bloodstream revealed through genome and transcriptome analysis of the ubiquitous bovine parasite Trypanosoma (Megatrypanum) theileri.</title>
        <authorList>
            <person name="Kelly S."/>
            <person name="Ivens A."/>
            <person name="Mott A."/>
            <person name="O'Neill E."/>
            <person name="Emms D."/>
            <person name="Macleod O."/>
            <person name="Voorheis P."/>
            <person name="Matthews J."/>
            <person name="Matthews K."/>
            <person name="Carrington M."/>
        </authorList>
    </citation>
    <scope>NUCLEOTIDE SEQUENCE [LARGE SCALE GENOMIC DNA]</scope>
    <source>
        <strain evidence="2">Edinburgh</strain>
    </source>
</reference>
<name>A0A1X0NRR2_9TRYP</name>
<dbReference type="SUPFAM" id="SSF50129">
    <property type="entry name" value="GroES-like"/>
    <property type="match status" value="1"/>
</dbReference>
<dbReference type="InterPro" id="IPR052733">
    <property type="entry name" value="Chloroplast_QOR"/>
</dbReference>
<dbReference type="RefSeq" id="XP_028880935.1">
    <property type="nucleotide sequence ID" value="XM_029027756.1"/>
</dbReference>
<protein>
    <submittedName>
        <fullName evidence="2">Oxidoreductase</fullName>
    </submittedName>
</protein>
<evidence type="ECO:0000313" key="2">
    <source>
        <dbReference type="EMBL" id="ORC86869.1"/>
    </source>
</evidence>
<dbReference type="GeneID" id="39987536"/>
<dbReference type="Gene3D" id="3.90.180.10">
    <property type="entry name" value="Medium-chain alcohol dehydrogenases, catalytic domain"/>
    <property type="match status" value="2"/>
</dbReference>
<dbReference type="STRING" id="67003.A0A1X0NRR2"/>
<dbReference type="PANTHER" id="PTHR44013:SF1">
    <property type="entry name" value="ZINC-TYPE ALCOHOL DEHYDROGENASE-LIKE PROTEIN C16A3.02C"/>
    <property type="match status" value="1"/>
</dbReference>
<dbReference type="InterPro" id="IPR011032">
    <property type="entry name" value="GroES-like_sf"/>
</dbReference>
<evidence type="ECO:0000259" key="1">
    <source>
        <dbReference type="SMART" id="SM00829"/>
    </source>
</evidence>
<gene>
    <name evidence="2" type="ORF">TM35_000251650</name>
</gene>
<dbReference type="Gene3D" id="3.40.50.720">
    <property type="entry name" value="NAD(P)-binding Rossmann-like Domain"/>
    <property type="match status" value="1"/>
</dbReference>
<dbReference type="SUPFAM" id="SSF51735">
    <property type="entry name" value="NAD(P)-binding Rossmann-fold domains"/>
    <property type="match status" value="1"/>
</dbReference>
<comment type="caution">
    <text evidence="2">The sequence shown here is derived from an EMBL/GenBank/DDBJ whole genome shotgun (WGS) entry which is preliminary data.</text>
</comment>
<dbReference type="Pfam" id="PF08240">
    <property type="entry name" value="ADH_N"/>
    <property type="match status" value="1"/>
</dbReference>
<proteinExistence type="predicted"/>
<dbReference type="Pfam" id="PF13602">
    <property type="entry name" value="ADH_zinc_N_2"/>
    <property type="match status" value="1"/>
</dbReference>
<evidence type="ECO:0000313" key="3">
    <source>
        <dbReference type="Proteomes" id="UP000192257"/>
    </source>
</evidence>
<dbReference type="InterPro" id="IPR013154">
    <property type="entry name" value="ADH-like_N"/>
</dbReference>
<keyword evidence="3" id="KW-1185">Reference proteome</keyword>
<dbReference type="OrthoDB" id="9992527at2759"/>
<dbReference type="GO" id="GO:0016491">
    <property type="term" value="F:oxidoreductase activity"/>
    <property type="evidence" value="ECO:0007669"/>
    <property type="project" value="InterPro"/>
</dbReference>
<dbReference type="SMART" id="SM00829">
    <property type="entry name" value="PKS_ER"/>
    <property type="match status" value="1"/>
</dbReference>
<organism evidence="2 3">
    <name type="scientific">Trypanosoma theileri</name>
    <dbReference type="NCBI Taxonomy" id="67003"/>
    <lineage>
        <taxon>Eukaryota</taxon>
        <taxon>Discoba</taxon>
        <taxon>Euglenozoa</taxon>
        <taxon>Kinetoplastea</taxon>
        <taxon>Metakinetoplastina</taxon>
        <taxon>Trypanosomatida</taxon>
        <taxon>Trypanosomatidae</taxon>
        <taxon>Trypanosoma</taxon>
    </lineage>
</organism>
<dbReference type="AlphaFoldDB" id="A0A1X0NRR2"/>
<feature type="domain" description="Enoyl reductase (ER)" evidence="1">
    <location>
        <begin position="37"/>
        <end position="399"/>
    </location>
</feature>
<dbReference type="Proteomes" id="UP000192257">
    <property type="component" value="Unassembled WGS sequence"/>
</dbReference>
<dbReference type="InterPro" id="IPR036291">
    <property type="entry name" value="NAD(P)-bd_dom_sf"/>
</dbReference>
<accession>A0A1X0NRR2</accession>
<dbReference type="InterPro" id="IPR020843">
    <property type="entry name" value="ER"/>
</dbReference>
<sequence length="489" mass="51457">MGAANSQPSETDFNGDMNAGGITAIRCEGWTVPKCVRSWSSSAVVCSDEVVVPPPGPDQVRVKVFAAGVNPIDVKRITFGASGIRGLFRWGGSNGNNGSSNMATLVNSKRHPSPTFPFPYVMGIDGAGVVESVGWSSDDTERQQKYNLQVGDRVAFLADITSAHGGSFCQYAVVHADAVGKIPPPTKEDIIDFVEAAAIPTAVGTAYVALFDKLSVQPGRSIFISGASGGVGSAAVQLAKYAGLCVLASCSTVNVSYVREELGADHVFDYTAVDVVEECLKRTMGFGVDYVLEVADAGLAVQHAEALRFGGSICVLPGLIPHTSDIFFRQQLTLSYVCLSGLYGHPITRENVRRVIEVSLALYQSGAFRFPLLETVPVERAETALEIVSTGHARGKIVLTDYHPPENEKERKDSQVIGTRRRSSMKKYHLAGTSASANTTVNAGANANININVDIGASATTGPVSTSQDPKVTAAALAAAAQISAIATS</sequence>
<dbReference type="VEuPathDB" id="TriTrypDB:TM35_000251650"/>